<dbReference type="AlphaFoldDB" id="A0A8J3BDV9"/>
<evidence type="ECO:0000313" key="7">
    <source>
        <dbReference type="EMBL" id="GGK03321.1"/>
    </source>
</evidence>
<dbReference type="Proteomes" id="UP000649739">
    <property type="component" value="Unassembled WGS sequence"/>
</dbReference>
<organism evidence="7 8">
    <name type="scientific">Pilimelia anulata</name>
    <dbReference type="NCBI Taxonomy" id="53371"/>
    <lineage>
        <taxon>Bacteria</taxon>
        <taxon>Bacillati</taxon>
        <taxon>Actinomycetota</taxon>
        <taxon>Actinomycetes</taxon>
        <taxon>Micromonosporales</taxon>
        <taxon>Micromonosporaceae</taxon>
        <taxon>Pilimelia</taxon>
    </lineage>
</organism>
<feature type="transmembrane region" description="Helical" evidence="5">
    <location>
        <begin position="161"/>
        <end position="183"/>
    </location>
</feature>
<keyword evidence="8" id="KW-1185">Reference proteome</keyword>
<feature type="transmembrane region" description="Helical" evidence="5">
    <location>
        <begin position="133"/>
        <end position="155"/>
    </location>
</feature>
<feature type="transmembrane region" description="Helical" evidence="5">
    <location>
        <begin position="334"/>
        <end position="351"/>
    </location>
</feature>
<feature type="transmembrane region" description="Helical" evidence="5">
    <location>
        <begin position="100"/>
        <end position="121"/>
    </location>
</feature>
<feature type="transmembrane region" description="Helical" evidence="5">
    <location>
        <begin position="357"/>
        <end position="383"/>
    </location>
</feature>
<keyword evidence="4 5" id="KW-0472">Membrane</keyword>
<evidence type="ECO:0000313" key="8">
    <source>
        <dbReference type="Proteomes" id="UP000649739"/>
    </source>
</evidence>
<dbReference type="CDD" id="cd17504">
    <property type="entry name" value="MFS_MMR_MDR_like"/>
    <property type="match status" value="1"/>
</dbReference>
<feature type="transmembrane region" description="Helical" evidence="5">
    <location>
        <begin position="75"/>
        <end position="94"/>
    </location>
</feature>
<evidence type="ECO:0000256" key="2">
    <source>
        <dbReference type="ARBA" id="ARBA00022692"/>
    </source>
</evidence>
<dbReference type="SUPFAM" id="SSF103473">
    <property type="entry name" value="MFS general substrate transporter"/>
    <property type="match status" value="2"/>
</dbReference>
<sequence>MPQRRAERAVFVVLAVATGAFSVLQSLVVPALGTFRHALDTTPAGAAWILTAYLLSASVLTPIIGRFGDLYGRKWLLVAALGGLCAGSITSALADNLALMLAGRVVQGAGGAVFPLSFAIVRDHVAPDRRPRAIGALSAVLSVGGALGTVAAGPILDHLSYHWLFWIPAGVTAAAAATAAVLVPRSPVDRGGARVGWAGALLLASWLTLLLLAISTVGRADWRSPAAAGLAAGAAALFAVWLRVEARARHPLVDLRTLWLPTVRATNAATLLLGLGSFGAWMVVPLLVQQPAGTGVGFGATPTVVGLVMLPTAVGNVLVMRWGGSTTNRRGPRVTLLAGTALSGAAYLLLAAGHHHLPAVCAAVLLMGGGVGLAFAAVAVLVVEAVPADQTGLATGINTIMRTIGGTLGSTVAGSLLTAALTPAGYPHDGAYLAAFLLFAAALAGSFLVGTRVPTRPVPGAAAPAALAGLTPAR</sequence>
<proteinExistence type="predicted"/>
<feature type="transmembrane region" description="Helical" evidence="5">
    <location>
        <begin position="226"/>
        <end position="244"/>
    </location>
</feature>
<accession>A0A8J3BDV9</accession>
<dbReference type="PROSITE" id="PS50850">
    <property type="entry name" value="MFS"/>
    <property type="match status" value="1"/>
</dbReference>
<feature type="transmembrane region" description="Helical" evidence="5">
    <location>
        <begin position="265"/>
        <end position="284"/>
    </location>
</feature>
<dbReference type="RefSeq" id="WP_189171389.1">
    <property type="nucleotide sequence ID" value="NZ_BMQB01000008.1"/>
</dbReference>
<dbReference type="InterPro" id="IPR036259">
    <property type="entry name" value="MFS_trans_sf"/>
</dbReference>
<evidence type="ECO:0000256" key="5">
    <source>
        <dbReference type="SAM" id="Phobius"/>
    </source>
</evidence>
<comment type="subcellular location">
    <subcellularLocation>
        <location evidence="1">Cell membrane</location>
        <topology evidence="1">Multi-pass membrane protein</topology>
    </subcellularLocation>
</comment>
<feature type="transmembrane region" description="Helical" evidence="5">
    <location>
        <begin position="195"/>
        <end position="214"/>
    </location>
</feature>
<dbReference type="Gene3D" id="1.20.1250.20">
    <property type="entry name" value="MFS general substrate transporter like domains"/>
    <property type="match status" value="2"/>
</dbReference>
<evidence type="ECO:0000256" key="3">
    <source>
        <dbReference type="ARBA" id="ARBA00022989"/>
    </source>
</evidence>
<dbReference type="GO" id="GO:0022857">
    <property type="term" value="F:transmembrane transporter activity"/>
    <property type="evidence" value="ECO:0007669"/>
    <property type="project" value="InterPro"/>
</dbReference>
<dbReference type="GO" id="GO:0005886">
    <property type="term" value="C:plasma membrane"/>
    <property type="evidence" value="ECO:0007669"/>
    <property type="project" value="UniProtKB-SubCell"/>
</dbReference>
<dbReference type="InterPro" id="IPR011701">
    <property type="entry name" value="MFS"/>
</dbReference>
<dbReference type="PANTHER" id="PTHR23501">
    <property type="entry name" value="MAJOR FACILITATOR SUPERFAMILY"/>
    <property type="match status" value="1"/>
</dbReference>
<feature type="transmembrane region" description="Helical" evidence="5">
    <location>
        <begin position="304"/>
        <end position="322"/>
    </location>
</feature>
<feature type="domain" description="Major facilitator superfamily (MFS) profile" evidence="6">
    <location>
        <begin position="10"/>
        <end position="458"/>
    </location>
</feature>
<comment type="caution">
    <text evidence="7">The sequence shown here is derived from an EMBL/GenBank/DDBJ whole genome shotgun (WGS) entry which is preliminary data.</text>
</comment>
<feature type="transmembrane region" description="Helical" evidence="5">
    <location>
        <begin position="404"/>
        <end position="424"/>
    </location>
</feature>
<reference evidence="7" key="1">
    <citation type="journal article" date="2014" name="Int. J. Syst. Evol. Microbiol.">
        <title>Complete genome sequence of Corynebacterium casei LMG S-19264T (=DSM 44701T), isolated from a smear-ripened cheese.</title>
        <authorList>
            <consortium name="US DOE Joint Genome Institute (JGI-PGF)"/>
            <person name="Walter F."/>
            <person name="Albersmeier A."/>
            <person name="Kalinowski J."/>
            <person name="Ruckert C."/>
        </authorList>
    </citation>
    <scope>NUCLEOTIDE SEQUENCE</scope>
    <source>
        <strain evidence="7">JCM 3090</strain>
    </source>
</reference>
<feature type="transmembrane region" description="Helical" evidence="5">
    <location>
        <begin position="430"/>
        <end position="449"/>
    </location>
</feature>
<name>A0A8J3BDV9_9ACTN</name>
<gene>
    <name evidence="7" type="ORF">GCM10010123_36590</name>
</gene>
<keyword evidence="3 5" id="KW-1133">Transmembrane helix</keyword>
<evidence type="ECO:0000256" key="4">
    <source>
        <dbReference type="ARBA" id="ARBA00023136"/>
    </source>
</evidence>
<feature type="transmembrane region" description="Helical" evidence="5">
    <location>
        <begin position="9"/>
        <end position="33"/>
    </location>
</feature>
<keyword evidence="2 5" id="KW-0812">Transmembrane</keyword>
<dbReference type="InterPro" id="IPR020846">
    <property type="entry name" value="MFS_dom"/>
</dbReference>
<dbReference type="PANTHER" id="PTHR23501:SF197">
    <property type="entry name" value="COMD"/>
    <property type="match status" value="1"/>
</dbReference>
<dbReference type="Pfam" id="PF07690">
    <property type="entry name" value="MFS_1"/>
    <property type="match status" value="2"/>
</dbReference>
<protein>
    <submittedName>
        <fullName evidence="7">MFS transporter</fullName>
    </submittedName>
</protein>
<feature type="transmembrane region" description="Helical" evidence="5">
    <location>
        <begin position="45"/>
        <end position="63"/>
    </location>
</feature>
<dbReference type="EMBL" id="BMQB01000008">
    <property type="protein sequence ID" value="GGK03321.1"/>
    <property type="molecule type" value="Genomic_DNA"/>
</dbReference>
<evidence type="ECO:0000256" key="1">
    <source>
        <dbReference type="ARBA" id="ARBA00004651"/>
    </source>
</evidence>
<evidence type="ECO:0000259" key="6">
    <source>
        <dbReference type="PROSITE" id="PS50850"/>
    </source>
</evidence>
<reference evidence="7" key="2">
    <citation type="submission" date="2020-09" db="EMBL/GenBank/DDBJ databases">
        <authorList>
            <person name="Sun Q."/>
            <person name="Ohkuma M."/>
        </authorList>
    </citation>
    <scope>NUCLEOTIDE SEQUENCE</scope>
    <source>
        <strain evidence="7">JCM 3090</strain>
    </source>
</reference>